<dbReference type="GO" id="GO:0030010">
    <property type="term" value="P:establishment of cell polarity"/>
    <property type="evidence" value="ECO:0007669"/>
    <property type="project" value="TreeGrafter"/>
</dbReference>
<keyword evidence="4" id="KW-1185">Reference proteome</keyword>
<feature type="non-terminal residue" evidence="3">
    <location>
        <position position="1"/>
    </location>
</feature>
<dbReference type="GO" id="GO:0035148">
    <property type="term" value="P:tube formation"/>
    <property type="evidence" value="ECO:0007669"/>
    <property type="project" value="TreeGrafter"/>
</dbReference>
<feature type="compositionally biased region" description="Polar residues" evidence="2">
    <location>
        <begin position="68"/>
        <end position="79"/>
    </location>
</feature>
<proteinExistence type="predicted"/>
<feature type="coiled-coil region" evidence="1">
    <location>
        <begin position="791"/>
        <end position="818"/>
    </location>
</feature>
<feature type="compositionally biased region" description="Basic and acidic residues" evidence="2">
    <location>
        <begin position="243"/>
        <end position="265"/>
    </location>
</feature>
<dbReference type="Pfam" id="PF15964">
    <property type="entry name" value="CCCAP"/>
    <property type="match status" value="1"/>
</dbReference>
<feature type="coiled-coil region" evidence="1">
    <location>
        <begin position="380"/>
        <end position="418"/>
    </location>
</feature>
<feature type="region of interest" description="Disordered" evidence="2">
    <location>
        <begin position="56"/>
        <end position="96"/>
    </location>
</feature>
<dbReference type="EMBL" id="JAAWVO010068782">
    <property type="protein sequence ID" value="MBN3324094.1"/>
    <property type="molecule type" value="Genomic_DNA"/>
</dbReference>
<name>A0A8J7THT9_ATRSP</name>
<feature type="compositionally biased region" description="Polar residues" evidence="2">
    <location>
        <begin position="355"/>
        <end position="369"/>
    </location>
</feature>
<gene>
    <name evidence="3" type="primary">Sdccag8</name>
    <name evidence="3" type="ORF">GTO95_0017711</name>
</gene>
<accession>A0A8J7THT9</accession>
<comment type="caution">
    <text evidence="3">The sequence shown here is derived from an EMBL/GenBank/DDBJ whole genome shotgun (WGS) entry which is preliminary data.</text>
</comment>
<protein>
    <submittedName>
        <fullName evidence="3">SDCG8 protein</fullName>
    </submittedName>
</protein>
<evidence type="ECO:0000256" key="1">
    <source>
        <dbReference type="SAM" id="Coils"/>
    </source>
</evidence>
<dbReference type="GO" id="GO:0005813">
    <property type="term" value="C:centrosome"/>
    <property type="evidence" value="ECO:0007669"/>
    <property type="project" value="InterPro"/>
</dbReference>
<keyword evidence="1" id="KW-0175">Coiled coil</keyword>
<feature type="region of interest" description="Disordered" evidence="2">
    <location>
        <begin position="344"/>
        <end position="380"/>
    </location>
</feature>
<dbReference type="Proteomes" id="UP000736164">
    <property type="component" value="Unassembled WGS sequence"/>
</dbReference>
<dbReference type="GO" id="GO:0001764">
    <property type="term" value="P:neuron migration"/>
    <property type="evidence" value="ECO:0007669"/>
    <property type="project" value="TreeGrafter"/>
</dbReference>
<feature type="compositionally biased region" description="Basic and acidic residues" evidence="2">
    <location>
        <begin position="370"/>
        <end position="380"/>
    </location>
</feature>
<dbReference type="PANTHER" id="PTHR34343">
    <property type="entry name" value="SEROLOGICALLY DEFINED COLON CANCER ANTIGEN 8"/>
    <property type="match status" value="1"/>
</dbReference>
<feature type="non-terminal residue" evidence="3">
    <location>
        <position position="912"/>
    </location>
</feature>
<feature type="compositionally biased region" description="Polar residues" evidence="2">
    <location>
        <begin position="18"/>
        <end position="27"/>
    </location>
</feature>
<reference evidence="3" key="1">
    <citation type="journal article" date="2021" name="Cell">
        <title>Tracing the genetic footprints of vertebrate landing in non-teleost ray-finned fishes.</title>
        <authorList>
            <person name="Bi X."/>
            <person name="Wang K."/>
            <person name="Yang L."/>
            <person name="Pan H."/>
            <person name="Jiang H."/>
            <person name="Wei Q."/>
            <person name="Fang M."/>
            <person name="Yu H."/>
            <person name="Zhu C."/>
            <person name="Cai Y."/>
            <person name="He Y."/>
            <person name="Gan X."/>
            <person name="Zeng H."/>
            <person name="Yu D."/>
            <person name="Zhu Y."/>
            <person name="Jiang H."/>
            <person name="Qiu Q."/>
            <person name="Yang H."/>
            <person name="Zhang Y.E."/>
            <person name="Wang W."/>
            <person name="Zhu M."/>
            <person name="He S."/>
            <person name="Zhang G."/>
        </authorList>
    </citation>
    <scope>NUCLEOTIDE SEQUENCE</scope>
    <source>
        <strain evidence="3">Allg_001</strain>
    </source>
</reference>
<feature type="region of interest" description="Disordered" evidence="2">
    <location>
        <begin position="551"/>
        <end position="572"/>
    </location>
</feature>
<feature type="region of interest" description="Disordered" evidence="2">
    <location>
        <begin position="197"/>
        <end position="227"/>
    </location>
</feature>
<evidence type="ECO:0000313" key="4">
    <source>
        <dbReference type="Proteomes" id="UP000736164"/>
    </source>
</evidence>
<feature type="region of interest" description="Disordered" evidence="2">
    <location>
        <begin position="1"/>
        <end position="27"/>
    </location>
</feature>
<organism evidence="3 4">
    <name type="scientific">Atractosteus spatula</name>
    <name type="common">Alligator gar</name>
    <name type="synonym">Lepisosteus spatula</name>
    <dbReference type="NCBI Taxonomy" id="7917"/>
    <lineage>
        <taxon>Eukaryota</taxon>
        <taxon>Metazoa</taxon>
        <taxon>Chordata</taxon>
        <taxon>Craniata</taxon>
        <taxon>Vertebrata</taxon>
        <taxon>Euteleostomi</taxon>
        <taxon>Actinopterygii</taxon>
        <taxon>Neopterygii</taxon>
        <taxon>Holostei</taxon>
        <taxon>Semionotiformes</taxon>
        <taxon>Lepisosteidae</taxon>
        <taxon>Atractosteus</taxon>
    </lineage>
</organism>
<dbReference type="PANTHER" id="PTHR34343:SF1">
    <property type="entry name" value="SEROLOGICALLY DEFINED COLON CANCER ANTIGEN 8"/>
    <property type="match status" value="1"/>
</dbReference>
<dbReference type="GO" id="GO:0005814">
    <property type="term" value="C:centriole"/>
    <property type="evidence" value="ECO:0007669"/>
    <property type="project" value="TreeGrafter"/>
</dbReference>
<evidence type="ECO:0000256" key="2">
    <source>
        <dbReference type="SAM" id="MobiDB-lite"/>
    </source>
</evidence>
<sequence>LAHQQKNARPTERKGLNHQRSGTSSTAGRSCLLEGFRVLRDHGCWRLSGSGTELHFTPDSTAPELRSSRTARTTGTLPDSTDWLRTEQPQGEQPLSVRTYQARLENREGQETCQYLQHQLAVVSAHEDHLPWQAVPGAPTAHQKPGRQAHLCSARVPPLSPYVILQSRGETMRDNGTSLSGLGLRFLRLNTGNRASRSARQLRSMLGSRSPAGRGAEQAGSRDSWHQLQHSAAVNQLRSLLRKQEKESLPSSPSREKSSPKRPSESDGGDLPAVQDLVPIIHNQSEYIQHLEAEVRFCKEELLSLKQRIRVVVLENEKLLGELKSRTVEDTLKDYTILDATTTAPEGLATRENVHSSLDSGPVSRGQQKPHQDPSHPAEEQKWQSELDKLKQLYQAQRETLEAHVVSLRKELATSQKEGEEMKSRLRHQEALAAADGASRVGGLCLKCAQHEAVLAQTHTHLHAQVIERLTKERDDLLAVLSSLRASQGETQQREWSAYQQVKQAVEMAEEANLEKTRVSDARSFQALVQCEQLQRELSRQRQHLERELAAEQEKIGQARDAAREEAKREKEELAATAMTLTQKVASLESQLERLKREKSSLSSQLEEAQQQLNSQETDISKVCGELRYQLDQTRLQRGEAERELQEYRIRTARELELAAQEAEKWRLELSACRQRLEGAQQDASRAKAEALSLAERLGRSQHQLHLTRQEKEAAVRCRSDELKALTFRARRREQELTQKIQHMEAQRERGACELDDLLSSQNTLIRKLKDECCNLGTQLEEVTSRSRSAVEQLSLENEHLRESLDKQQARCAEMEEQCVQHGRMHQRMKNRLQQLDQHCQLSAQQVCELLHKQSQLMRERQALAEELQQLRVQVRPWCHLSELGVVNQETSPLSSSCHTVDHSRVAYCSSY</sequence>
<feature type="compositionally biased region" description="Polar residues" evidence="2">
    <location>
        <begin position="87"/>
        <end position="96"/>
    </location>
</feature>
<dbReference type="InterPro" id="IPR031887">
    <property type="entry name" value="SDCCAG8"/>
</dbReference>
<evidence type="ECO:0000313" key="3">
    <source>
        <dbReference type="EMBL" id="MBN3324094.1"/>
    </source>
</evidence>
<dbReference type="GO" id="GO:0007098">
    <property type="term" value="P:centrosome cycle"/>
    <property type="evidence" value="ECO:0007669"/>
    <property type="project" value="InterPro"/>
</dbReference>
<dbReference type="AlphaFoldDB" id="A0A8J7THT9"/>
<feature type="region of interest" description="Disordered" evidence="2">
    <location>
        <begin position="243"/>
        <end position="273"/>
    </location>
</feature>